<keyword evidence="3" id="KW-1185">Reference proteome</keyword>
<accession>A0AAD2H0N0</accession>
<comment type="caution">
    <text evidence="2">The sequence shown here is derived from an EMBL/GenBank/DDBJ whole genome shotgun (WGS) entry which is preliminary data.</text>
</comment>
<proteinExistence type="predicted"/>
<feature type="region of interest" description="Disordered" evidence="1">
    <location>
        <begin position="175"/>
        <end position="210"/>
    </location>
</feature>
<gene>
    <name evidence="2" type="ORF">MYCIT1_LOCUS6532</name>
</gene>
<dbReference type="EMBL" id="CAVNYO010000092">
    <property type="protein sequence ID" value="CAK5265502.1"/>
    <property type="molecule type" value="Genomic_DNA"/>
</dbReference>
<dbReference type="AlphaFoldDB" id="A0AAD2H0N0"/>
<name>A0AAD2H0N0_9AGAR</name>
<dbReference type="Proteomes" id="UP001295794">
    <property type="component" value="Unassembled WGS sequence"/>
</dbReference>
<feature type="compositionally biased region" description="Basic and acidic residues" evidence="1">
    <location>
        <begin position="189"/>
        <end position="210"/>
    </location>
</feature>
<evidence type="ECO:0000256" key="1">
    <source>
        <dbReference type="SAM" id="MobiDB-lite"/>
    </source>
</evidence>
<sequence length="210" mass="23531">MMGSPFQEAQIERPLHHLREGTPGAALPVRVTPSRARAGSGVAHAKVLQDESPVTVRRPLWLEGQHNRWDGVRIGEAAQENRTGLLDLPRVLQSPLNKPAVLYPPCFPLERHRFHLRCHLLHHIMQCAVRGGAEKVSQAGGECRMATDIPCALGVLAGRETDHIRAHRLFPRTSDFRTRSSATIPETGPRMKPERGRQGHRDERSCRRNT</sequence>
<organism evidence="2 3">
    <name type="scientific">Mycena citricolor</name>
    <dbReference type="NCBI Taxonomy" id="2018698"/>
    <lineage>
        <taxon>Eukaryota</taxon>
        <taxon>Fungi</taxon>
        <taxon>Dikarya</taxon>
        <taxon>Basidiomycota</taxon>
        <taxon>Agaricomycotina</taxon>
        <taxon>Agaricomycetes</taxon>
        <taxon>Agaricomycetidae</taxon>
        <taxon>Agaricales</taxon>
        <taxon>Marasmiineae</taxon>
        <taxon>Mycenaceae</taxon>
        <taxon>Mycena</taxon>
    </lineage>
</organism>
<evidence type="ECO:0000313" key="3">
    <source>
        <dbReference type="Proteomes" id="UP001295794"/>
    </source>
</evidence>
<protein>
    <submittedName>
        <fullName evidence="2">Uncharacterized protein</fullName>
    </submittedName>
</protein>
<evidence type="ECO:0000313" key="2">
    <source>
        <dbReference type="EMBL" id="CAK5265502.1"/>
    </source>
</evidence>
<reference evidence="2" key="1">
    <citation type="submission" date="2023-11" db="EMBL/GenBank/DDBJ databases">
        <authorList>
            <person name="De Vega J J."/>
            <person name="De Vega J J."/>
        </authorList>
    </citation>
    <scope>NUCLEOTIDE SEQUENCE</scope>
</reference>